<sequence length="697" mass="81669">MDFAQVSIAIVVMVLDEENNENYRLAVNSIRCYAEVQNYTYIYIDYSKNETLQRMCPQKDFLFARHCVMIDLMKREQFEFFLFFGADNGVINPLRRIEEYLPVNPFVNILFYQRFYNDEIMADSYLIRNTQQSLDFLQLWVDYYDRTKNFECSGTDNGAIQSVVIEFFAPEFNASMAICKREWSRGSKYAHLFRYEACAQYLLSLLPESELNKRGFHLFQKGQGWSRDGWVTATKWCQRDLFFHGWKKEKLGSEWELPFSSWNRFDQKCEKGEFSRWRYRSEFKVPCLEIDFRLHQYFSEKRLLYYKALQEILLIFANVVSILLAEDQLLLVQTVWRHGDRTPVWSYPSDPLKDYKWPVKPGELTPRGFDQQRHLGAAFRERYINGPEPFLSSVYSPKEVFIRSTNVSRTIASAKANMLGFFPNDIEADLTMNLMGTNEKTTIPIHVNNLDTDFAGFVPLCPNFERDLKNYLPITDLQKVYQNHKAVIDLVVQKTGISMDFETFEPYMVYDLLHIQREIYHLRTPDWATPQVMYELKQLTIWKIDSYLGYADPPSVNITRYRGEILKEMLDRMQQKITCHQNGNKGAQCATIGDLKFYAYSAHDITVAGLLATLGSYMAVPGRFLRYTVCATLELWLRDGKPYVKVLLRPTRWSSFHTFTQFTTGCPPGAEFCPFDIFLQRSAPYLPADIKKDCGVS</sequence>
<dbReference type="InterPro" id="IPR029044">
    <property type="entry name" value="Nucleotide-diphossugar_trans"/>
</dbReference>
<dbReference type="PROSITE" id="PS00616">
    <property type="entry name" value="HIS_ACID_PHOSPHAT_1"/>
    <property type="match status" value="1"/>
</dbReference>
<dbReference type="SUPFAM" id="SSF53254">
    <property type="entry name" value="Phosphoglycerate mutase-like"/>
    <property type="match status" value="1"/>
</dbReference>
<dbReference type="Proteomes" id="UP000887575">
    <property type="component" value="Unassembled WGS sequence"/>
</dbReference>
<dbReference type="PANTHER" id="PTHR31562">
    <property type="entry name" value="PROTEIN CBG18972"/>
    <property type="match status" value="1"/>
</dbReference>
<accession>A0AAF3J4T2</accession>
<keyword evidence="1" id="KW-1185">Reference proteome</keyword>
<dbReference type="PANTHER" id="PTHR31562:SF2">
    <property type="entry name" value="NUCLEOTIDE-DIPHOSPHO-SUGAR TRANSFERASE"/>
    <property type="match status" value="1"/>
</dbReference>
<dbReference type="InterPro" id="IPR033379">
    <property type="entry name" value="Acid_Pase_AS"/>
</dbReference>
<reference evidence="2" key="1">
    <citation type="submission" date="2024-02" db="UniProtKB">
        <authorList>
            <consortium name="WormBaseParasite"/>
        </authorList>
    </citation>
    <scope>IDENTIFICATION</scope>
</reference>
<dbReference type="AlphaFoldDB" id="A0AAF3J4T2"/>
<evidence type="ECO:0000313" key="1">
    <source>
        <dbReference type="Proteomes" id="UP000887575"/>
    </source>
</evidence>
<dbReference type="InterPro" id="IPR000560">
    <property type="entry name" value="His_Pase_clade-2"/>
</dbReference>
<dbReference type="Gene3D" id="3.90.550.10">
    <property type="entry name" value="Spore Coat Polysaccharide Biosynthesis Protein SpsA, Chain A"/>
    <property type="match status" value="1"/>
</dbReference>
<organism evidence="1 2">
    <name type="scientific">Mesorhabditis belari</name>
    <dbReference type="NCBI Taxonomy" id="2138241"/>
    <lineage>
        <taxon>Eukaryota</taxon>
        <taxon>Metazoa</taxon>
        <taxon>Ecdysozoa</taxon>
        <taxon>Nematoda</taxon>
        <taxon>Chromadorea</taxon>
        <taxon>Rhabditida</taxon>
        <taxon>Rhabditina</taxon>
        <taxon>Rhabditomorpha</taxon>
        <taxon>Rhabditoidea</taxon>
        <taxon>Rhabditidae</taxon>
        <taxon>Mesorhabditinae</taxon>
        <taxon>Mesorhabditis</taxon>
    </lineage>
</organism>
<dbReference type="InterPro" id="IPR029033">
    <property type="entry name" value="His_PPase_superfam"/>
</dbReference>
<dbReference type="CDD" id="cd07061">
    <property type="entry name" value="HP_HAP_like"/>
    <property type="match status" value="1"/>
</dbReference>
<protein>
    <submittedName>
        <fullName evidence="2">Uncharacterized protein</fullName>
    </submittedName>
</protein>
<dbReference type="GO" id="GO:0016791">
    <property type="term" value="F:phosphatase activity"/>
    <property type="evidence" value="ECO:0007669"/>
    <property type="project" value="UniProtKB-ARBA"/>
</dbReference>
<dbReference type="Pfam" id="PF03314">
    <property type="entry name" value="DUF273"/>
    <property type="match status" value="1"/>
</dbReference>
<dbReference type="WBParaSite" id="MBELARI_LOCUS16198">
    <property type="protein sequence ID" value="MBELARI_LOCUS16198"/>
    <property type="gene ID" value="MBELARI_LOCUS16198"/>
</dbReference>
<proteinExistence type="predicted"/>
<evidence type="ECO:0000313" key="2">
    <source>
        <dbReference type="WBParaSite" id="MBELARI_LOCUS16198"/>
    </source>
</evidence>
<dbReference type="Gene3D" id="3.40.50.1240">
    <property type="entry name" value="Phosphoglycerate mutase-like"/>
    <property type="match status" value="1"/>
</dbReference>
<dbReference type="Pfam" id="PF00328">
    <property type="entry name" value="His_Phos_2"/>
    <property type="match status" value="1"/>
</dbReference>
<name>A0AAF3J4T2_9BILA</name>
<dbReference type="InterPro" id="IPR004988">
    <property type="entry name" value="DUF273"/>
</dbReference>